<dbReference type="Proteomes" id="UP001348817">
    <property type="component" value="Plasmid pFA2"/>
</dbReference>
<dbReference type="EMBL" id="AP025316">
    <property type="protein sequence ID" value="BDD12008.1"/>
    <property type="molecule type" value="Genomic_DNA"/>
</dbReference>
<gene>
    <name evidence="1" type="ORF">FUAX_44400</name>
</gene>
<evidence type="ECO:0000313" key="1">
    <source>
        <dbReference type="EMBL" id="BDD12008.1"/>
    </source>
</evidence>
<dbReference type="KEGG" id="fax:FUAX_44400"/>
<dbReference type="AlphaFoldDB" id="A0AAU9D7L8"/>
<sequence length="33" mass="4025">MHKTECKDFATRFLLSHFHENQKDTFGHNLYND</sequence>
<proteinExistence type="predicted"/>
<geneLocation type="plasmid" evidence="1 2">
    <name>pFA2</name>
</geneLocation>
<protein>
    <submittedName>
        <fullName evidence="1">Uncharacterized protein</fullName>
    </submittedName>
</protein>
<accession>A0AAU9D7L8</accession>
<organism evidence="1 2">
    <name type="scientific">Fulvitalea axinellae</name>
    <dbReference type="NCBI Taxonomy" id="1182444"/>
    <lineage>
        <taxon>Bacteria</taxon>
        <taxon>Pseudomonadati</taxon>
        <taxon>Bacteroidota</taxon>
        <taxon>Cytophagia</taxon>
        <taxon>Cytophagales</taxon>
        <taxon>Persicobacteraceae</taxon>
        <taxon>Fulvitalea</taxon>
    </lineage>
</organism>
<evidence type="ECO:0000313" key="2">
    <source>
        <dbReference type="Proteomes" id="UP001348817"/>
    </source>
</evidence>
<reference evidence="1 2" key="1">
    <citation type="submission" date="2021-12" db="EMBL/GenBank/DDBJ databases">
        <title>Genome sequencing of bacteria with rrn-lacking chromosome and rrn-plasmid.</title>
        <authorList>
            <person name="Anda M."/>
            <person name="Iwasaki W."/>
        </authorList>
    </citation>
    <scope>NUCLEOTIDE SEQUENCE [LARGE SCALE GENOMIC DNA]</scope>
    <source>
        <strain evidence="1 2">DSM 100852</strain>
        <plasmid evidence="1 2">pFA2</plasmid>
    </source>
</reference>
<keyword evidence="1" id="KW-0614">Plasmid</keyword>
<keyword evidence="2" id="KW-1185">Reference proteome</keyword>
<name>A0AAU9D7L8_9BACT</name>